<accession>R8AYB1</accession>
<dbReference type="Pfam" id="PF01569">
    <property type="entry name" value="PAP2"/>
    <property type="match status" value="1"/>
</dbReference>
<feature type="transmembrane region" description="Helical" evidence="7">
    <location>
        <begin position="243"/>
        <end position="264"/>
    </location>
</feature>
<sequence length="484" mass="53118">MSSDWLVSLSAWLTNHSEWLAIAVFATAFAESLAIAGILIPGVAIIFAISALAGQIAMPLAEVLLWAALGAILGDGISFALGRLCQGKLDRIWPLSRYPKAIYKGEYFFHRYGGVSVVIGRFVGPIRPVIPLVAGALMMPWRRFLLFNVTSAVGWAPAYVIPGYLVGSALASDIRPPAHFYPVVAISMGTLFVIYLTVFRFQLGLGYSSRLYQWLARKMEQYDATHRFWRLYSSERPAQAGEFPLPSLTLAITTTALFLIWSQLVTGTTLLQPLDNAAATWFSQLRQPLFDPALLLFTLAGKPLILIIAGACLSLALAFRGYYGAALHTVAAVALTSLLVYLFKSFTAISRPDLVLIPPASGAFPSGHTAGITVFCMLIANFVARETRHRTRWRTYLVFSLPIVLVAISRLYFGVHWFTDVIGGLLLGLAVTGYIRASYSRYDRVPLSPDLSLLAAIIAWGAFTAAYIWNQWSYALTLYTPTSP</sequence>
<evidence type="ECO:0000256" key="5">
    <source>
        <dbReference type="ARBA" id="ARBA00022989"/>
    </source>
</evidence>
<dbReference type="STRING" id="1318628.MARLIPOL_14090"/>
<evidence type="ECO:0000313" key="10">
    <source>
        <dbReference type="Proteomes" id="UP000016540"/>
    </source>
</evidence>
<evidence type="ECO:0000256" key="3">
    <source>
        <dbReference type="ARBA" id="ARBA00022475"/>
    </source>
</evidence>
<name>R8AYB1_9GAMM</name>
<evidence type="ECO:0000256" key="4">
    <source>
        <dbReference type="ARBA" id="ARBA00022692"/>
    </source>
</evidence>
<dbReference type="Proteomes" id="UP000016540">
    <property type="component" value="Unassembled WGS sequence"/>
</dbReference>
<dbReference type="InterPro" id="IPR036938">
    <property type="entry name" value="PAP2/HPO_sf"/>
</dbReference>
<dbReference type="PATRIC" id="fig|1318628.3.peg.2816"/>
<dbReference type="HOGENOM" id="CLU_025730_0_0_6"/>
<feature type="transmembrane region" description="Helical" evidence="7">
    <location>
        <begin position="363"/>
        <end position="384"/>
    </location>
</feature>
<dbReference type="PANTHER" id="PTHR30353">
    <property type="entry name" value="INNER MEMBRANE PROTEIN DEDA-RELATED"/>
    <property type="match status" value="1"/>
</dbReference>
<dbReference type="eggNOG" id="COG0671">
    <property type="taxonomic scope" value="Bacteria"/>
</dbReference>
<comment type="similarity">
    <text evidence="2">Belongs to the DedA family.</text>
</comment>
<dbReference type="InterPro" id="IPR000326">
    <property type="entry name" value="PAP2/HPO"/>
</dbReference>
<feature type="domain" description="Phosphatidic acid phosphatase type 2/haloperoxidase" evidence="8">
    <location>
        <begin position="325"/>
        <end position="436"/>
    </location>
</feature>
<feature type="transmembrane region" description="Helical" evidence="7">
    <location>
        <begin position="325"/>
        <end position="343"/>
    </location>
</feature>
<keyword evidence="4 7" id="KW-0812">Transmembrane</keyword>
<feature type="transmembrane region" description="Helical" evidence="7">
    <location>
        <begin position="179"/>
        <end position="201"/>
    </location>
</feature>
<dbReference type="SUPFAM" id="SSF48317">
    <property type="entry name" value="Acid phosphatase/Vanadium-dependent haloperoxidase"/>
    <property type="match status" value="1"/>
</dbReference>
<evidence type="ECO:0000256" key="6">
    <source>
        <dbReference type="ARBA" id="ARBA00023136"/>
    </source>
</evidence>
<dbReference type="GO" id="GO:0005886">
    <property type="term" value="C:plasma membrane"/>
    <property type="evidence" value="ECO:0007669"/>
    <property type="project" value="UniProtKB-SubCell"/>
</dbReference>
<reference evidence="9 10" key="1">
    <citation type="journal article" date="2013" name="Genome Announc.">
        <title>Draft Genome Sequence of the Moderately Halophilic Bacterium Marinobacter lipolyticus Strain SM19.</title>
        <authorList>
            <person name="Papke R.T."/>
            <person name="de la Haba R.R."/>
            <person name="Infante-Dominguez C."/>
            <person name="Perez D."/>
            <person name="Sanchez-Porro C."/>
            <person name="Lapierre P."/>
            <person name="Ventosa A."/>
        </authorList>
    </citation>
    <scope>NUCLEOTIDE SEQUENCE [LARGE SCALE GENOMIC DNA]</scope>
    <source>
        <strain evidence="9 10">SM19</strain>
    </source>
</reference>
<dbReference type="PANTHER" id="PTHR30353:SF15">
    <property type="entry name" value="INNER MEMBRANE PROTEIN YABI"/>
    <property type="match status" value="1"/>
</dbReference>
<feature type="transmembrane region" description="Helical" evidence="7">
    <location>
        <begin position="293"/>
        <end position="318"/>
    </location>
</feature>
<feature type="transmembrane region" description="Helical" evidence="7">
    <location>
        <begin position="421"/>
        <end position="439"/>
    </location>
</feature>
<evidence type="ECO:0000256" key="7">
    <source>
        <dbReference type="SAM" id="Phobius"/>
    </source>
</evidence>
<evidence type="ECO:0000256" key="1">
    <source>
        <dbReference type="ARBA" id="ARBA00004651"/>
    </source>
</evidence>
<dbReference type="CDD" id="cd03392">
    <property type="entry name" value="PAP2_like_2"/>
    <property type="match status" value="1"/>
</dbReference>
<feature type="transmembrane region" description="Helical" evidence="7">
    <location>
        <begin position="451"/>
        <end position="469"/>
    </location>
</feature>
<dbReference type="RefSeq" id="WP_012138947.1">
    <property type="nucleotide sequence ID" value="NZ_KE007326.1"/>
</dbReference>
<dbReference type="Gene3D" id="1.20.144.10">
    <property type="entry name" value="Phosphatidic acid phosphatase type 2/haloperoxidase"/>
    <property type="match status" value="1"/>
</dbReference>
<dbReference type="AlphaFoldDB" id="R8AYB1"/>
<keyword evidence="3" id="KW-1003">Cell membrane</keyword>
<gene>
    <name evidence="9" type="ORF">MARLIPOL_14090</name>
</gene>
<dbReference type="eggNOG" id="COG0586">
    <property type="taxonomic scope" value="Bacteria"/>
</dbReference>
<protein>
    <submittedName>
        <fullName evidence="9">Phosphoesterase, PA-phosphatase</fullName>
    </submittedName>
</protein>
<evidence type="ECO:0000259" key="8">
    <source>
        <dbReference type="SMART" id="SM00014"/>
    </source>
</evidence>
<proteinExistence type="inferred from homology"/>
<dbReference type="SMART" id="SM00014">
    <property type="entry name" value="acidPPc"/>
    <property type="match status" value="1"/>
</dbReference>
<feature type="transmembrane region" description="Helical" evidence="7">
    <location>
        <begin position="63"/>
        <end position="82"/>
    </location>
</feature>
<feature type="transmembrane region" description="Helical" evidence="7">
    <location>
        <begin position="145"/>
        <end position="167"/>
    </location>
</feature>
<evidence type="ECO:0000256" key="2">
    <source>
        <dbReference type="ARBA" id="ARBA00010792"/>
    </source>
</evidence>
<keyword evidence="6 7" id="KW-0472">Membrane</keyword>
<dbReference type="Pfam" id="PF09335">
    <property type="entry name" value="VTT_dom"/>
    <property type="match status" value="1"/>
</dbReference>
<feature type="transmembrane region" description="Helical" evidence="7">
    <location>
        <begin position="33"/>
        <end position="57"/>
    </location>
</feature>
<comment type="subcellular location">
    <subcellularLocation>
        <location evidence="1">Cell membrane</location>
        <topology evidence="1">Multi-pass membrane protein</topology>
    </subcellularLocation>
</comment>
<keyword evidence="5 7" id="KW-1133">Transmembrane helix</keyword>
<keyword evidence="10" id="KW-1185">Reference proteome</keyword>
<organism evidence="9 10">
    <name type="scientific">Marinobacter lipolyticus SM19</name>
    <dbReference type="NCBI Taxonomy" id="1318628"/>
    <lineage>
        <taxon>Bacteria</taxon>
        <taxon>Pseudomonadati</taxon>
        <taxon>Pseudomonadota</taxon>
        <taxon>Gammaproteobacteria</taxon>
        <taxon>Pseudomonadales</taxon>
        <taxon>Marinobacteraceae</taxon>
        <taxon>Marinobacter</taxon>
    </lineage>
</organism>
<dbReference type="InterPro" id="IPR032816">
    <property type="entry name" value="VTT_dom"/>
</dbReference>
<dbReference type="InterPro" id="IPR032818">
    <property type="entry name" value="DedA-like"/>
</dbReference>
<feature type="transmembrane region" description="Helical" evidence="7">
    <location>
        <begin position="396"/>
        <end position="415"/>
    </location>
</feature>
<evidence type="ECO:0000313" key="9">
    <source>
        <dbReference type="EMBL" id="EON91314.1"/>
    </source>
</evidence>
<dbReference type="OrthoDB" id="9780918at2"/>
<comment type="caution">
    <text evidence="9">The sequence shown here is derived from an EMBL/GenBank/DDBJ whole genome shotgun (WGS) entry which is preliminary data.</text>
</comment>
<dbReference type="EMBL" id="ASAD01000016">
    <property type="protein sequence ID" value="EON91314.1"/>
    <property type="molecule type" value="Genomic_DNA"/>
</dbReference>